<proteinExistence type="predicted"/>
<evidence type="ECO:0008006" key="3">
    <source>
        <dbReference type="Google" id="ProtNLM"/>
    </source>
</evidence>
<dbReference type="InterPro" id="IPR011008">
    <property type="entry name" value="Dimeric_a/b-barrel"/>
</dbReference>
<dbReference type="SUPFAM" id="SSF54909">
    <property type="entry name" value="Dimeric alpha+beta barrel"/>
    <property type="match status" value="1"/>
</dbReference>
<dbReference type="AlphaFoldDB" id="A0A286F4Z3"/>
<sequence length="100" mass="11814">MLYYTQIVFVKEGQEAVFHAFEDQVLPLLERHKGTLLYRVRPDTASVLTTTLGHPYEIHLVSFPDRTDFESYRDDPERRQHITLKDTSVERILLVEGRRL</sequence>
<name>A0A286F4Z3_9BACT</name>
<evidence type="ECO:0000313" key="1">
    <source>
        <dbReference type="EMBL" id="SOD78186.1"/>
    </source>
</evidence>
<dbReference type="OrthoDB" id="675824at2"/>
<gene>
    <name evidence="1" type="ORF">SAMN06269250_0336</name>
</gene>
<reference evidence="2" key="1">
    <citation type="submission" date="2017-09" db="EMBL/GenBank/DDBJ databases">
        <authorList>
            <person name="Varghese N."/>
            <person name="Submissions S."/>
        </authorList>
    </citation>
    <scope>NUCLEOTIDE SEQUENCE [LARGE SCALE GENOMIC DNA]</scope>
    <source>
        <strain evidence="2">DSM 29961</strain>
    </source>
</reference>
<evidence type="ECO:0000313" key="2">
    <source>
        <dbReference type="Proteomes" id="UP000219452"/>
    </source>
</evidence>
<accession>A0A286F4Z3</accession>
<keyword evidence="2" id="KW-1185">Reference proteome</keyword>
<dbReference type="Gene3D" id="3.30.70.100">
    <property type="match status" value="1"/>
</dbReference>
<dbReference type="RefSeq" id="WP_097124079.1">
    <property type="nucleotide sequence ID" value="NZ_OCNH01000001.1"/>
</dbReference>
<protein>
    <recommendedName>
        <fullName evidence="3">DUF1330 domain-containing protein</fullName>
    </recommendedName>
</protein>
<organism evidence="1 2">
    <name type="scientific">Spirosoma fluviale</name>
    <dbReference type="NCBI Taxonomy" id="1597977"/>
    <lineage>
        <taxon>Bacteria</taxon>
        <taxon>Pseudomonadati</taxon>
        <taxon>Bacteroidota</taxon>
        <taxon>Cytophagia</taxon>
        <taxon>Cytophagales</taxon>
        <taxon>Cytophagaceae</taxon>
        <taxon>Spirosoma</taxon>
    </lineage>
</organism>
<dbReference type="Proteomes" id="UP000219452">
    <property type="component" value="Unassembled WGS sequence"/>
</dbReference>
<dbReference type="EMBL" id="OCNH01000001">
    <property type="protein sequence ID" value="SOD78186.1"/>
    <property type="molecule type" value="Genomic_DNA"/>
</dbReference>